<dbReference type="STRING" id="112090.W4FIZ8"/>
<accession>W4FIZ8</accession>
<reference evidence="1" key="1">
    <citation type="submission" date="2013-12" db="EMBL/GenBank/DDBJ databases">
        <title>The Genome Sequence of Aphanomyces astaci APO3.</title>
        <authorList>
            <consortium name="The Broad Institute Genomics Platform"/>
            <person name="Russ C."/>
            <person name="Tyler B."/>
            <person name="van West P."/>
            <person name="Dieguez-Uribeondo J."/>
            <person name="Young S.K."/>
            <person name="Zeng Q."/>
            <person name="Gargeya S."/>
            <person name="Fitzgerald M."/>
            <person name="Abouelleil A."/>
            <person name="Alvarado L."/>
            <person name="Chapman S.B."/>
            <person name="Gainer-Dewar J."/>
            <person name="Goldberg J."/>
            <person name="Griggs A."/>
            <person name="Gujja S."/>
            <person name="Hansen M."/>
            <person name="Howarth C."/>
            <person name="Imamovic A."/>
            <person name="Ireland A."/>
            <person name="Larimer J."/>
            <person name="McCowan C."/>
            <person name="Murphy C."/>
            <person name="Pearson M."/>
            <person name="Poon T.W."/>
            <person name="Priest M."/>
            <person name="Roberts A."/>
            <person name="Saif S."/>
            <person name="Shea T."/>
            <person name="Sykes S."/>
            <person name="Wortman J."/>
            <person name="Nusbaum C."/>
            <person name="Birren B."/>
        </authorList>
    </citation>
    <scope>NUCLEOTIDE SEQUENCE [LARGE SCALE GENOMIC DNA]</scope>
    <source>
        <strain evidence="1">APO3</strain>
    </source>
</reference>
<organism evidence="1">
    <name type="scientific">Aphanomyces astaci</name>
    <name type="common">Crayfish plague agent</name>
    <dbReference type="NCBI Taxonomy" id="112090"/>
    <lineage>
        <taxon>Eukaryota</taxon>
        <taxon>Sar</taxon>
        <taxon>Stramenopiles</taxon>
        <taxon>Oomycota</taxon>
        <taxon>Saprolegniomycetes</taxon>
        <taxon>Saprolegniales</taxon>
        <taxon>Verrucalvaceae</taxon>
        <taxon>Aphanomyces</taxon>
    </lineage>
</organism>
<sequence length="638" mass="71206">MSSTVAAVRFSKEECRCSHPLFSYKYLRTHRAGSIKLLRCFPHCCPDHSSTSFCATSIDLVCSHHGASGIEGGVAFLRMQSRGDPVLPVGAIVAASDVLSDVRSHDNLRGDWVPSVYCYYNEATHEMVYQFNQATGFGWHYGWVGTAKTSHRSTQHVLIGYLFRHVATSSQEPKFCVVASTSSPPFLVMSYRRACAFCQKLRTVSQIHCTCEGDLNLRRAKPLHFTPLAAHLRLPVVSPSLVVLAPSPETMEARLHAVYTLLSRPSVRAFAPYAELVHRLLHTQLKSILSLEKDLVLFHWFPLQPEPAPSEPPLASMAPLLEGVVLGLFTASQSKWREEAAANLLDRQALYQGYTAWLRHMYDAIGGHLGRVTWAELVNQSQQTIPSHSSGCFEYFVAQMREVFMAVEPYQLKERRPDCSLNLVSDRSFQGSWIYDPPPSTGYLPLSHSMVCPGFDLSLASLLRSLTMSYSVTLTLGPSSFYISSHLSLWPAKPAEFIVDGMAHICRVFPNGESSMSDLHGFVLGDYTASCTPHSIRLCLFSWPTLSSSPPTASYRLTLHAISPVSSQDALQVTVLLTASHVPNRLLRSHIDLMDMTASERIGLFASTWIDQSNPLAAFDMRYRRRRQEEDDEQQTRS</sequence>
<dbReference type="GeneID" id="20818880"/>
<dbReference type="RefSeq" id="XP_009843790.1">
    <property type="nucleotide sequence ID" value="XM_009845488.1"/>
</dbReference>
<dbReference type="OrthoDB" id="78153at2759"/>
<dbReference type="AlphaFoldDB" id="W4FIZ8"/>
<evidence type="ECO:0000313" key="1">
    <source>
        <dbReference type="EMBL" id="ETV66814.1"/>
    </source>
</evidence>
<dbReference type="VEuPathDB" id="FungiDB:H257_16884"/>
<proteinExistence type="predicted"/>
<dbReference type="EMBL" id="KI913206">
    <property type="protein sequence ID" value="ETV66814.1"/>
    <property type="molecule type" value="Genomic_DNA"/>
</dbReference>
<gene>
    <name evidence="1" type="ORF">H257_16884</name>
</gene>
<protein>
    <submittedName>
        <fullName evidence="1">Uncharacterized protein</fullName>
    </submittedName>
</protein>
<name>W4FIZ8_APHAT</name>